<dbReference type="GO" id="GO:0050660">
    <property type="term" value="F:flavin adenine dinucleotide binding"/>
    <property type="evidence" value="ECO:0007669"/>
    <property type="project" value="InterPro"/>
</dbReference>
<keyword evidence="3 6" id="KW-0285">Flavoprotein</keyword>
<evidence type="ECO:0000256" key="4">
    <source>
        <dbReference type="ARBA" id="ARBA00022827"/>
    </source>
</evidence>
<protein>
    <submittedName>
        <fullName evidence="10">Oxidoreductase, GMC family</fullName>
    </submittedName>
</protein>
<evidence type="ECO:0000256" key="5">
    <source>
        <dbReference type="PIRSR" id="PIRSR000137-2"/>
    </source>
</evidence>
<evidence type="ECO:0000256" key="7">
    <source>
        <dbReference type="SAM" id="MobiDB-lite"/>
    </source>
</evidence>
<organism evidence="10">
    <name type="scientific">uncultured Solirubrobacteraceae bacterium</name>
    <dbReference type="NCBI Taxonomy" id="1162706"/>
    <lineage>
        <taxon>Bacteria</taxon>
        <taxon>Bacillati</taxon>
        <taxon>Actinomycetota</taxon>
        <taxon>Thermoleophilia</taxon>
        <taxon>Solirubrobacterales</taxon>
        <taxon>Solirubrobacteraceae</taxon>
        <taxon>environmental samples</taxon>
    </lineage>
</organism>
<comment type="similarity">
    <text evidence="2 6">Belongs to the GMC oxidoreductase family.</text>
</comment>
<evidence type="ECO:0000256" key="6">
    <source>
        <dbReference type="RuleBase" id="RU003968"/>
    </source>
</evidence>
<feature type="region of interest" description="Disordered" evidence="7">
    <location>
        <begin position="130"/>
        <end position="149"/>
    </location>
</feature>
<evidence type="ECO:0000313" key="10">
    <source>
        <dbReference type="EMBL" id="CAA9502662.1"/>
    </source>
</evidence>
<proteinExistence type="inferred from homology"/>
<dbReference type="EMBL" id="CADCVS010000265">
    <property type="protein sequence ID" value="CAA9502662.1"/>
    <property type="molecule type" value="Genomic_DNA"/>
</dbReference>
<gene>
    <name evidence="10" type="ORF">AVDCRST_MAG30-2006</name>
</gene>
<evidence type="ECO:0000256" key="1">
    <source>
        <dbReference type="ARBA" id="ARBA00001974"/>
    </source>
</evidence>
<reference evidence="10" key="1">
    <citation type="submission" date="2020-02" db="EMBL/GenBank/DDBJ databases">
        <authorList>
            <person name="Meier V. D."/>
        </authorList>
    </citation>
    <scope>NUCLEOTIDE SEQUENCE</scope>
    <source>
        <strain evidence="10">AVDCRST_MAG30</strain>
    </source>
</reference>
<feature type="binding site" evidence="5">
    <location>
        <position position="218"/>
    </location>
    <ligand>
        <name>FAD</name>
        <dbReference type="ChEBI" id="CHEBI:57692"/>
    </ligand>
</feature>
<dbReference type="GO" id="GO:0016614">
    <property type="term" value="F:oxidoreductase activity, acting on CH-OH group of donors"/>
    <property type="evidence" value="ECO:0007669"/>
    <property type="project" value="InterPro"/>
</dbReference>
<dbReference type="InterPro" id="IPR007867">
    <property type="entry name" value="GMC_OxRtase_C"/>
</dbReference>
<dbReference type="InterPro" id="IPR012132">
    <property type="entry name" value="GMC_OxRdtase"/>
</dbReference>
<dbReference type="InterPro" id="IPR000172">
    <property type="entry name" value="GMC_OxRdtase_N"/>
</dbReference>
<dbReference type="Pfam" id="PF05199">
    <property type="entry name" value="GMC_oxred_C"/>
    <property type="match status" value="1"/>
</dbReference>
<feature type="domain" description="Glucose-methanol-choline oxidoreductase N-terminal" evidence="9">
    <location>
        <begin position="254"/>
        <end position="268"/>
    </location>
</feature>
<dbReference type="Pfam" id="PF00732">
    <property type="entry name" value="GMC_oxred_N"/>
    <property type="match status" value="1"/>
</dbReference>
<dbReference type="PANTHER" id="PTHR11552">
    <property type="entry name" value="GLUCOSE-METHANOL-CHOLINE GMC OXIDOREDUCTASE"/>
    <property type="match status" value="1"/>
</dbReference>
<dbReference type="AlphaFoldDB" id="A0A6J4SLC7"/>
<evidence type="ECO:0000256" key="3">
    <source>
        <dbReference type="ARBA" id="ARBA00022630"/>
    </source>
</evidence>
<dbReference type="PIRSF" id="PIRSF000137">
    <property type="entry name" value="Alcohol_oxidase"/>
    <property type="match status" value="1"/>
</dbReference>
<dbReference type="SUPFAM" id="SSF51905">
    <property type="entry name" value="FAD/NAD(P)-binding domain"/>
    <property type="match status" value="1"/>
</dbReference>
<evidence type="ECO:0000259" key="8">
    <source>
        <dbReference type="PROSITE" id="PS00623"/>
    </source>
</evidence>
<evidence type="ECO:0000259" key="9">
    <source>
        <dbReference type="PROSITE" id="PS00624"/>
    </source>
</evidence>
<dbReference type="InterPro" id="IPR036188">
    <property type="entry name" value="FAD/NAD-bd_sf"/>
</dbReference>
<dbReference type="PANTHER" id="PTHR11552:SF147">
    <property type="entry name" value="CHOLINE DEHYDROGENASE, MITOCHONDRIAL"/>
    <property type="match status" value="1"/>
</dbReference>
<dbReference type="PROSITE" id="PS00624">
    <property type="entry name" value="GMC_OXRED_2"/>
    <property type="match status" value="1"/>
</dbReference>
<dbReference type="Gene3D" id="3.30.560.10">
    <property type="entry name" value="Glucose Oxidase, domain 3"/>
    <property type="match status" value="1"/>
</dbReference>
<comment type="cofactor">
    <cofactor evidence="1 5">
        <name>FAD</name>
        <dbReference type="ChEBI" id="CHEBI:57692"/>
    </cofactor>
</comment>
<dbReference type="PROSITE" id="PS00623">
    <property type="entry name" value="GMC_OXRED_1"/>
    <property type="match status" value="1"/>
</dbReference>
<dbReference type="Gene3D" id="3.50.50.60">
    <property type="entry name" value="FAD/NAD(P)-binding domain"/>
    <property type="match status" value="1"/>
</dbReference>
<accession>A0A6J4SLC7</accession>
<evidence type="ECO:0000256" key="2">
    <source>
        <dbReference type="ARBA" id="ARBA00010790"/>
    </source>
</evidence>
<keyword evidence="4 5" id="KW-0274">FAD</keyword>
<name>A0A6J4SLC7_9ACTN</name>
<dbReference type="SUPFAM" id="SSF54373">
    <property type="entry name" value="FAD-linked reductases, C-terminal domain"/>
    <property type="match status" value="1"/>
</dbReference>
<sequence length="535" mass="58009">MSSADYVIVGAGSAGCVLANRLSEDPGTRVLLLEAGGPDRSPNIKIPAAFAKQFRTKLDWDFTTEPEPDVDNRSLYIPRGKSLGGSSSMNAMLYVRGRPLDYDLWEKQGAPGWGWDDVLPYFMKSEDNARGRSEWHGEGGELRVSEQRSPRASVDRRLLEASTAAGIPRVDDYNGPEQDGVSMFQVNQKNGRRWSSADAFLKPVKGRPNLEIRTGAQVLGVELEGARATGVKIASRFGRTEVIRADREVILCAGAIQSPQLLQLSGIGAPDDLRAVGVQVRHELPGVGRNLQDHPFVSLIWEISDTDTLYEAEHPRYLAEWALRRTGPLSSSVAEVVAFVRTRPGLPAADVQFHMGAAYYEDHGAEEYDGHCAVIAPVLVSPQARGKVWLRSADPADKPRILTNSLSEPDDVRSLVDGMILAREIAAQSPLREAVVKELKPGPGVADREDLEADLRRRLMLIYHPVGTCRMSDAGEDAVVDSSLRVHGIEGLRVVDASIMPVIPGGNTNAPTIMVAERAADLIRGRVPAAAGAAA</sequence>
<feature type="domain" description="Glucose-methanol-choline oxidoreductase N-terminal" evidence="8">
    <location>
        <begin position="80"/>
        <end position="103"/>
    </location>
</feature>